<protein>
    <submittedName>
        <fullName evidence="1">Uncharacterized protein</fullName>
    </submittedName>
</protein>
<accession>A0A5D4RFN5</accession>
<proteinExistence type="predicted"/>
<evidence type="ECO:0000313" key="2">
    <source>
        <dbReference type="Proteomes" id="UP000322139"/>
    </source>
</evidence>
<dbReference type="EMBL" id="VTER01000003">
    <property type="protein sequence ID" value="TYS50107.1"/>
    <property type="molecule type" value="Genomic_DNA"/>
</dbReference>
<reference evidence="1 2" key="1">
    <citation type="submission" date="2019-08" db="EMBL/GenBank/DDBJ databases">
        <title>Bacillus genomes from the desert of Cuatro Cienegas, Coahuila.</title>
        <authorList>
            <person name="Olmedo-Alvarez G."/>
        </authorList>
    </citation>
    <scope>NUCLEOTIDE SEQUENCE [LARGE SCALE GENOMIC DNA]</scope>
    <source>
        <strain evidence="1 2">CH446_14T</strain>
    </source>
</reference>
<comment type="caution">
    <text evidence="1">The sequence shown here is derived from an EMBL/GenBank/DDBJ whole genome shotgun (WGS) entry which is preliminary data.</text>
</comment>
<dbReference type="RefSeq" id="WP_148973936.1">
    <property type="nucleotide sequence ID" value="NZ_VTER01000003.1"/>
</dbReference>
<dbReference type="AlphaFoldDB" id="A0A5D4RFN5"/>
<gene>
    <name evidence="1" type="ORF">FZD51_06020</name>
</gene>
<name>A0A5D4RFN5_9BACI</name>
<evidence type="ECO:0000313" key="1">
    <source>
        <dbReference type="EMBL" id="TYS50107.1"/>
    </source>
</evidence>
<sequence length="138" mass="15629">MADLDGMQIKFTVVKNDDIEKYLSKNEQEKLIDCVGQIEMSRAIEGLGNAKYLVINTDEPYADEVIEIMKCHGHWGNGNRVKVIKDIKFEGESFSKGQEFDVKTIPSRLPASIGVFVSGKWFCDVGSPIFEEYFKLLD</sequence>
<organism evidence="1 2">
    <name type="scientific">Bacillus infantis</name>
    <dbReference type="NCBI Taxonomy" id="324767"/>
    <lineage>
        <taxon>Bacteria</taxon>
        <taxon>Bacillati</taxon>
        <taxon>Bacillota</taxon>
        <taxon>Bacilli</taxon>
        <taxon>Bacillales</taxon>
        <taxon>Bacillaceae</taxon>
        <taxon>Bacillus</taxon>
    </lineage>
</organism>
<dbReference type="Proteomes" id="UP000322139">
    <property type="component" value="Unassembled WGS sequence"/>
</dbReference>